<feature type="transmembrane region" description="Helical" evidence="8">
    <location>
        <begin position="236"/>
        <end position="254"/>
    </location>
</feature>
<dbReference type="InterPro" id="IPR013122">
    <property type="entry name" value="PKD1_2_channel"/>
</dbReference>
<proteinExistence type="inferred from homology"/>
<organism evidence="11 12">
    <name type="scientific">Polypterus senegalus</name>
    <name type="common">Senegal bichir</name>
    <dbReference type="NCBI Taxonomy" id="55291"/>
    <lineage>
        <taxon>Eukaryota</taxon>
        <taxon>Metazoa</taxon>
        <taxon>Chordata</taxon>
        <taxon>Craniata</taxon>
        <taxon>Vertebrata</taxon>
        <taxon>Euteleostomi</taxon>
        <taxon>Actinopterygii</taxon>
        <taxon>Polypteriformes</taxon>
        <taxon>Polypteridae</taxon>
        <taxon>Polypterus</taxon>
    </lineage>
</organism>
<comment type="caution">
    <text evidence="11">The sequence shown here is derived from an EMBL/GenBank/DDBJ whole genome shotgun (WGS) entry which is preliminary data.</text>
</comment>
<keyword evidence="12" id="KW-1185">Reference proteome</keyword>
<keyword evidence="5 8" id="KW-1133">Transmembrane helix</keyword>
<accession>A0A8X7WUS4</accession>
<feature type="transmembrane region" description="Helical" evidence="8">
    <location>
        <begin position="561"/>
        <end position="578"/>
    </location>
</feature>
<feature type="compositionally biased region" description="Basic residues" evidence="7">
    <location>
        <begin position="963"/>
        <end position="974"/>
    </location>
</feature>
<feature type="region of interest" description="Disordered" evidence="7">
    <location>
        <begin position="822"/>
        <end position="862"/>
    </location>
</feature>
<feature type="compositionally biased region" description="Polar residues" evidence="7">
    <location>
        <begin position="841"/>
        <end position="856"/>
    </location>
</feature>
<dbReference type="GO" id="GO:0006816">
    <property type="term" value="P:calcium ion transport"/>
    <property type="evidence" value="ECO:0007669"/>
    <property type="project" value="TreeGrafter"/>
</dbReference>
<dbReference type="EMBL" id="JAATIS010009265">
    <property type="protein sequence ID" value="KAG2456195.1"/>
    <property type="molecule type" value="Genomic_DNA"/>
</dbReference>
<sequence length="983" mass="109953">MAAVGMLTCVLVYPVYLLLLTLFRMARSKASFELPAEEADQEALEIDDDLDTSTVGSSLMTFTGIATEVYPDDTNLDPSAKLSKSLHKMASPDAVPTWNDFLSDSSIMVNSLPKLKRGQGSRHLGVDMTLAPEEEDMYSHRNKYFTASDEDLIRKILADGHGQAPRLMDTDQFLSPSEAELSTVFGDKTEVIILQKLNEPRASRCQLASRSASAQAADGSCSLALLPPWCSHTAHVLGLLVCTGAFGVSVWIGVGFSSQVALKWLISGIFSFLASFLVLEPLKVVVEALYFSLAIKRLYPEESDTLVETPQVEHISEKVTRVRPPQGFALFQAKEEAKKVKMLHTMLKNFLVYMLFLLVILLTNYGDSFGDTNARRLQCLVQQQLESTAFGSISKPHEFWIWLSETLLPYLYGNKTLTDTCNVLLGSPRLRQVRSLDGGSTSSPNAQVARMNASDGWAYVHPELPGVWHWGQLSIYDSGGYVKELGNNSRDAGAIVQSLRRWGWPDSRTRVVFLEFTLYNTNTDLYAVVTFLAEFPPAGGAYTSLDVRVIALARQGAGVDLLFVMMVFLLVFVVYFAVHEAQSMKRQGCSYLRRPWHLLQLVITGLSAAALLLHFVCCSAAERQWAHLMRQRGRFTDFYQVAFLRSLFSDSAAVLLFLLTLKAARQLRFLREWSVLGKTVWHSARELAGAAVAFTLVLLSFAQLGYLMFCADLEAFGTLGSATMSLLSVARASLSLHAHLPERALVCLFYISYISLETCIIIKIFAAVFIRNYSLVRSEMYRPAIEPQDYEMVELFVRRLKMWMGISKAKEFRHRVQFEGMEPLPSRSSSASRSLHLPTPDTASDISFNSTSSDQAESLLPGSCQERPETEANMLRLLPVFEALLLQFDRVNKVTEDVYQTECRLELLQRSINRSKGVQMTGILLNKYCLMNPQSDREAEDRKANAPSSLFRHPAHTAIVPMKKRKPTVPKNKVHPNTDMLRT</sequence>
<keyword evidence="3 8" id="KW-0812">Transmembrane</keyword>
<evidence type="ECO:0000313" key="11">
    <source>
        <dbReference type="EMBL" id="KAG2456195.1"/>
    </source>
</evidence>
<dbReference type="Pfam" id="PF08016">
    <property type="entry name" value="PKD_channel"/>
    <property type="match status" value="1"/>
</dbReference>
<dbReference type="InterPro" id="IPR000434">
    <property type="entry name" value="PC1"/>
</dbReference>
<evidence type="ECO:0000313" key="12">
    <source>
        <dbReference type="Proteomes" id="UP000886611"/>
    </source>
</evidence>
<evidence type="ECO:0000256" key="6">
    <source>
        <dbReference type="ARBA" id="ARBA00023136"/>
    </source>
</evidence>
<evidence type="ECO:0000256" key="2">
    <source>
        <dbReference type="ARBA" id="ARBA00007200"/>
    </source>
</evidence>
<reference evidence="11 12" key="1">
    <citation type="journal article" date="2021" name="Cell">
        <title>Tracing the genetic footprints of vertebrate landing in non-teleost ray-finned fishes.</title>
        <authorList>
            <person name="Bi X."/>
            <person name="Wang K."/>
            <person name="Yang L."/>
            <person name="Pan H."/>
            <person name="Jiang H."/>
            <person name="Wei Q."/>
            <person name="Fang M."/>
            <person name="Yu H."/>
            <person name="Zhu C."/>
            <person name="Cai Y."/>
            <person name="He Y."/>
            <person name="Gan X."/>
            <person name="Zeng H."/>
            <person name="Yu D."/>
            <person name="Zhu Y."/>
            <person name="Jiang H."/>
            <person name="Qiu Q."/>
            <person name="Yang H."/>
            <person name="Zhang Y.E."/>
            <person name="Wang W."/>
            <person name="Zhu M."/>
            <person name="He S."/>
            <person name="Zhang G."/>
        </authorList>
    </citation>
    <scope>NUCLEOTIDE SEQUENCE [LARGE SCALE GENOMIC DNA]</scope>
    <source>
        <strain evidence="11">Bchr_013</strain>
    </source>
</reference>
<feature type="non-terminal residue" evidence="11">
    <location>
        <position position="983"/>
    </location>
</feature>
<feature type="non-terminal residue" evidence="11">
    <location>
        <position position="1"/>
    </location>
</feature>
<keyword evidence="4" id="KW-0677">Repeat</keyword>
<feature type="transmembrane region" description="Helical" evidence="8">
    <location>
        <begin position="598"/>
        <end position="622"/>
    </location>
</feature>
<gene>
    <name evidence="11" type="primary">Pkd1_0</name>
    <name evidence="11" type="ORF">GTO96_0008045</name>
</gene>
<evidence type="ECO:0000256" key="5">
    <source>
        <dbReference type="ARBA" id="ARBA00022989"/>
    </source>
</evidence>
<name>A0A8X7WUS4_POLSE</name>
<feature type="domain" description="Polycystin" evidence="10">
    <location>
        <begin position="390"/>
        <end position="437"/>
    </location>
</feature>
<feature type="domain" description="Polycystin cation channel PKD1/PKD2" evidence="9">
    <location>
        <begin position="563"/>
        <end position="774"/>
    </location>
</feature>
<dbReference type="Gene3D" id="1.10.287.70">
    <property type="match status" value="1"/>
</dbReference>
<evidence type="ECO:0000256" key="4">
    <source>
        <dbReference type="ARBA" id="ARBA00022737"/>
    </source>
</evidence>
<keyword evidence="6 8" id="KW-0472">Membrane</keyword>
<feature type="transmembrane region" description="Helical" evidence="8">
    <location>
        <begin position="687"/>
        <end position="709"/>
    </location>
</feature>
<evidence type="ECO:0000256" key="8">
    <source>
        <dbReference type="SAM" id="Phobius"/>
    </source>
</evidence>
<feature type="transmembrane region" description="Helical" evidence="8">
    <location>
        <begin position="715"/>
        <end position="734"/>
    </location>
</feature>
<dbReference type="PRINTS" id="PR00500">
    <property type="entry name" value="POLYCYSTIN1"/>
</dbReference>
<comment type="subcellular location">
    <subcellularLocation>
        <location evidence="1">Membrane</location>
        <topology evidence="1">Multi-pass membrane protein</topology>
    </subcellularLocation>
</comment>
<feature type="transmembrane region" description="Helical" evidence="8">
    <location>
        <begin position="642"/>
        <end position="661"/>
    </location>
</feature>
<dbReference type="InterPro" id="IPR046791">
    <property type="entry name" value="Polycystin_dom"/>
</dbReference>
<feature type="transmembrane region" description="Helical" evidence="8">
    <location>
        <begin position="260"/>
        <end position="279"/>
    </location>
</feature>
<dbReference type="AlphaFoldDB" id="A0A8X7WUS4"/>
<feature type="transmembrane region" description="Helical" evidence="8">
    <location>
        <begin position="6"/>
        <end position="23"/>
    </location>
</feature>
<protein>
    <submittedName>
        <fullName evidence="11">PKD1 protein</fullName>
    </submittedName>
</protein>
<evidence type="ECO:0000259" key="9">
    <source>
        <dbReference type="Pfam" id="PF08016"/>
    </source>
</evidence>
<dbReference type="PANTHER" id="PTHR46730:SF3">
    <property type="entry name" value="POLYCYSTIN-1"/>
    <property type="match status" value="1"/>
</dbReference>
<dbReference type="PANTHER" id="PTHR46730">
    <property type="entry name" value="POLYCYSTIN-1"/>
    <property type="match status" value="1"/>
</dbReference>
<dbReference type="GO" id="GO:0005886">
    <property type="term" value="C:plasma membrane"/>
    <property type="evidence" value="ECO:0007669"/>
    <property type="project" value="TreeGrafter"/>
</dbReference>
<feature type="region of interest" description="Disordered" evidence="7">
    <location>
        <begin position="963"/>
        <end position="983"/>
    </location>
</feature>
<evidence type="ECO:0000259" key="10">
    <source>
        <dbReference type="Pfam" id="PF20519"/>
    </source>
</evidence>
<feature type="transmembrane region" description="Helical" evidence="8">
    <location>
        <begin position="347"/>
        <end position="366"/>
    </location>
</feature>
<feature type="transmembrane region" description="Helical" evidence="8">
    <location>
        <begin position="746"/>
        <end position="770"/>
    </location>
</feature>
<feature type="domain" description="Polycystin" evidence="10">
    <location>
        <begin position="452"/>
        <end position="552"/>
    </location>
</feature>
<evidence type="ECO:0000256" key="3">
    <source>
        <dbReference type="ARBA" id="ARBA00022692"/>
    </source>
</evidence>
<evidence type="ECO:0000256" key="1">
    <source>
        <dbReference type="ARBA" id="ARBA00004141"/>
    </source>
</evidence>
<evidence type="ECO:0000256" key="7">
    <source>
        <dbReference type="SAM" id="MobiDB-lite"/>
    </source>
</evidence>
<dbReference type="Proteomes" id="UP000886611">
    <property type="component" value="Unassembled WGS sequence"/>
</dbReference>
<dbReference type="Pfam" id="PF20519">
    <property type="entry name" value="Polycystin_dom"/>
    <property type="match status" value="2"/>
</dbReference>
<dbReference type="GO" id="GO:0005261">
    <property type="term" value="F:monoatomic cation channel activity"/>
    <property type="evidence" value="ECO:0007669"/>
    <property type="project" value="TreeGrafter"/>
</dbReference>
<comment type="similarity">
    <text evidence="2">Belongs to the polycystin family.</text>
</comment>